<evidence type="ECO:0000256" key="1">
    <source>
        <dbReference type="ARBA" id="ARBA00010617"/>
    </source>
</evidence>
<feature type="transmembrane region" description="Helical" evidence="5">
    <location>
        <begin position="21"/>
        <end position="38"/>
    </location>
</feature>
<keyword evidence="4" id="KW-0349">Heme</keyword>
<accession>A0ABY9C2W7</accession>
<dbReference type="PRINTS" id="PR00463">
    <property type="entry name" value="EP450I"/>
</dbReference>
<keyword evidence="3 4" id="KW-0408">Iron</keyword>
<dbReference type="Pfam" id="PF00067">
    <property type="entry name" value="p450"/>
    <property type="match status" value="1"/>
</dbReference>
<dbReference type="SUPFAM" id="SSF48264">
    <property type="entry name" value="Cytochrome P450"/>
    <property type="match status" value="1"/>
</dbReference>
<keyword evidence="5" id="KW-1133">Transmembrane helix</keyword>
<dbReference type="InterPro" id="IPR036396">
    <property type="entry name" value="Cyt_P450_sf"/>
</dbReference>
<keyword evidence="4" id="KW-0503">Monooxygenase</keyword>
<organism evidence="6 7">
    <name type="scientific">Vitis vinifera</name>
    <name type="common">Grape</name>
    <dbReference type="NCBI Taxonomy" id="29760"/>
    <lineage>
        <taxon>Eukaryota</taxon>
        <taxon>Viridiplantae</taxon>
        <taxon>Streptophyta</taxon>
        <taxon>Embryophyta</taxon>
        <taxon>Tracheophyta</taxon>
        <taxon>Spermatophyta</taxon>
        <taxon>Magnoliopsida</taxon>
        <taxon>eudicotyledons</taxon>
        <taxon>Gunneridae</taxon>
        <taxon>Pentapetalae</taxon>
        <taxon>rosids</taxon>
        <taxon>Vitales</taxon>
        <taxon>Vitaceae</taxon>
        <taxon>Viteae</taxon>
        <taxon>Vitis</taxon>
    </lineage>
</organism>
<dbReference type="InterPro" id="IPR017972">
    <property type="entry name" value="Cyt_P450_CS"/>
</dbReference>
<evidence type="ECO:0000313" key="7">
    <source>
        <dbReference type="Proteomes" id="UP001227230"/>
    </source>
</evidence>
<evidence type="ECO:0000256" key="2">
    <source>
        <dbReference type="ARBA" id="ARBA00022723"/>
    </source>
</evidence>
<dbReference type="PROSITE" id="PS00086">
    <property type="entry name" value="CYTOCHROME_P450"/>
    <property type="match status" value="1"/>
</dbReference>
<keyword evidence="2 4" id="KW-0479">Metal-binding</keyword>
<keyword evidence="7" id="KW-1185">Reference proteome</keyword>
<keyword evidence="5" id="KW-0812">Transmembrane</keyword>
<dbReference type="Gene3D" id="1.10.630.10">
    <property type="entry name" value="Cytochrome P450"/>
    <property type="match status" value="1"/>
</dbReference>
<keyword evidence="5" id="KW-0472">Membrane</keyword>
<comment type="similarity">
    <text evidence="1 4">Belongs to the cytochrome P450 family.</text>
</comment>
<evidence type="ECO:0000256" key="4">
    <source>
        <dbReference type="RuleBase" id="RU000461"/>
    </source>
</evidence>
<dbReference type="Proteomes" id="UP001227230">
    <property type="component" value="Chromosome 6"/>
</dbReference>
<dbReference type="PANTHER" id="PTHR47955:SF11">
    <property type="entry name" value="4-HYDROXYPHENYLACETALDEHYDE OXIME MONOOXYGENASE"/>
    <property type="match status" value="1"/>
</dbReference>
<dbReference type="EMBL" id="CP126653">
    <property type="protein sequence ID" value="WJZ89064.1"/>
    <property type="molecule type" value="Genomic_DNA"/>
</dbReference>
<evidence type="ECO:0000256" key="3">
    <source>
        <dbReference type="ARBA" id="ARBA00023004"/>
    </source>
</evidence>
<reference evidence="6 7" key="1">
    <citation type="journal article" date="2023" name="Hortic Res">
        <title>The complete reference genome for grapevine (Vitis vinifera L.) genetics and breeding.</title>
        <authorList>
            <person name="Shi X."/>
            <person name="Cao S."/>
            <person name="Wang X."/>
            <person name="Huang S."/>
            <person name="Wang Y."/>
            <person name="Liu Z."/>
            <person name="Liu W."/>
            <person name="Leng X."/>
            <person name="Peng Y."/>
            <person name="Wang N."/>
            <person name="Wang Y."/>
            <person name="Ma Z."/>
            <person name="Xu X."/>
            <person name="Zhang F."/>
            <person name="Xue H."/>
            <person name="Zhong H."/>
            <person name="Wang Y."/>
            <person name="Zhang K."/>
            <person name="Velt A."/>
            <person name="Avia K."/>
            <person name="Holtgrawe D."/>
            <person name="Grimplet J."/>
            <person name="Matus J.T."/>
            <person name="Ware D."/>
            <person name="Wu X."/>
            <person name="Wang H."/>
            <person name="Liu C."/>
            <person name="Fang Y."/>
            <person name="Rustenholz C."/>
            <person name="Cheng Z."/>
            <person name="Xiao H."/>
            <person name="Zhou Y."/>
        </authorList>
    </citation>
    <scope>NUCLEOTIDE SEQUENCE [LARGE SCALE GENOMIC DNA]</scope>
    <source>
        <strain evidence="7">cv. Pinot noir / PN40024</strain>
        <tissue evidence="6">Leaf</tissue>
    </source>
</reference>
<dbReference type="PRINTS" id="PR00385">
    <property type="entry name" value="P450"/>
</dbReference>
<keyword evidence="4" id="KW-0560">Oxidoreductase</keyword>
<protein>
    <submittedName>
        <fullName evidence="6">Uncharacterized protein</fullName>
    </submittedName>
</protein>
<evidence type="ECO:0000256" key="5">
    <source>
        <dbReference type="SAM" id="Phobius"/>
    </source>
</evidence>
<sequence>MAMEIAEAVMEVFSPSSVTDWLFTLSVVLLSVLCFFLVQKWGNRAVLERATTPPSPPKLPIIGNLHQLSKLHHRSLWTLAQKHGSIMFLQLGSIPTIVISSADMAEQVLRTRDNCCCSRPSSPGSKLLSYNFLDLAFAPYSDHWKEMRKLFNANLLSPKRAESLWHAREVEVGRLISSISQDSPVPVDVTQKVFHLADGILGAFAFGKSYEGKQFRNQKFYDVLVEAMRVLEAFSAEDFFPTGGWIIDAMSGLRAKRKNCFQNLDGYFQMVIDDHLDPTRPKPEQEDLVDVFIRLLEDPKGPFQFTNDHIKAMLMNTFLGGTDTTAITLDWTMSELMANPRVMNKLQAEVRSCIGSKPRVERDDLNNLKYLKMVIKEALRKHTPIPLLIPRETMDYFKIHDKSSSREYDIYPGTRILVNAWGIGRDPKIWKDPDVFYPERFEDCEIEFYGKHFELLPFGGGKRICPGANMGVITAEFTLANLVYCFDWELPCGMKIEDLGLEEELGGITAGRKKPLCLVARRCGCSCTEPM</sequence>
<evidence type="ECO:0000313" key="6">
    <source>
        <dbReference type="EMBL" id="WJZ89064.1"/>
    </source>
</evidence>
<proteinExistence type="inferred from homology"/>
<name>A0ABY9C2W7_VITVI</name>
<dbReference type="InterPro" id="IPR001128">
    <property type="entry name" value="Cyt_P450"/>
</dbReference>
<dbReference type="CDD" id="cd11072">
    <property type="entry name" value="CYP71-like"/>
    <property type="match status" value="1"/>
</dbReference>
<dbReference type="PANTHER" id="PTHR47955">
    <property type="entry name" value="CYTOCHROME P450 FAMILY 71 PROTEIN"/>
    <property type="match status" value="1"/>
</dbReference>
<dbReference type="InterPro" id="IPR002401">
    <property type="entry name" value="Cyt_P450_E_grp-I"/>
</dbReference>
<gene>
    <name evidence="6" type="ORF">VitviT2T_008311</name>
</gene>